<sequence length="203" mass="23016">MSRERIAQQNRDQIAQVAARLIAQDHVLDLALAKRKAARQLGLADDRNMPTNQEVERELSLYREIYQQDHPSILLALRYKAVELMQMFDEFKPYLCGSVLTGSAGEQSDINLTIFTDNPKAVELFCLNHAIDYRILADRHQHTESPTIGFYYDDTPVRIAVRPLREQRQSSRGHGAPLERAQLAKVQALVAESEQDIATSDAT</sequence>
<dbReference type="SUPFAM" id="SSF81301">
    <property type="entry name" value="Nucleotidyltransferase"/>
    <property type="match status" value="1"/>
</dbReference>
<dbReference type="EMBL" id="JARRAF010000002">
    <property type="protein sequence ID" value="MDK2122968.1"/>
    <property type="molecule type" value="Genomic_DNA"/>
</dbReference>
<dbReference type="RefSeq" id="WP_284099254.1">
    <property type="nucleotide sequence ID" value="NZ_JARRAF010000002.1"/>
</dbReference>
<evidence type="ECO:0000313" key="1">
    <source>
        <dbReference type="EMBL" id="MDK2122968.1"/>
    </source>
</evidence>
<reference evidence="1" key="1">
    <citation type="submission" date="2023-03" db="EMBL/GenBank/DDBJ databases">
        <title>Chitinimonas shenzhenensis gen. nov., sp. nov., a novel member of family Burkholderiaceae isolated from activated sludge collected in Shen Zhen, China.</title>
        <authorList>
            <person name="Wang X."/>
        </authorList>
    </citation>
    <scope>NUCLEOTIDE SEQUENCE</scope>
    <source>
        <strain evidence="1">DQS-5</strain>
    </source>
</reference>
<name>A0ABT7DSC5_9NEIS</name>
<proteinExistence type="predicted"/>
<protein>
    <recommendedName>
        <fullName evidence="3">Nucleotidyltransferase-like protein</fullName>
    </recommendedName>
</protein>
<accession>A0ABT7DSC5</accession>
<keyword evidence="2" id="KW-1185">Reference proteome</keyword>
<evidence type="ECO:0008006" key="3">
    <source>
        <dbReference type="Google" id="ProtNLM"/>
    </source>
</evidence>
<dbReference type="Proteomes" id="UP001172778">
    <property type="component" value="Unassembled WGS sequence"/>
</dbReference>
<comment type="caution">
    <text evidence="1">The sequence shown here is derived from an EMBL/GenBank/DDBJ whole genome shotgun (WGS) entry which is preliminary data.</text>
</comment>
<organism evidence="1 2">
    <name type="scientific">Parachitinimonas caeni</name>
    <dbReference type="NCBI Taxonomy" id="3031301"/>
    <lineage>
        <taxon>Bacteria</taxon>
        <taxon>Pseudomonadati</taxon>
        <taxon>Pseudomonadota</taxon>
        <taxon>Betaproteobacteria</taxon>
        <taxon>Neisseriales</taxon>
        <taxon>Chitinibacteraceae</taxon>
        <taxon>Parachitinimonas</taxon>
    </lineage>
</organism>
<gene>
    <name evidence="1" type="ORF">PZA18_02755</name>
</gene>
<dbReference type="InterPro" id="IPR043519">
    <property type="entry name" value="NT_sf"/>
</dbReference>
<evidence type="ECO:0000313" key="2">
    <source>
        <dbReference type="Proteomes" id="UP001172778"/>
    </source>
</evidence>